<protein>
    <submittedName>
        <fullName evidence="3">ATP-binding protein</fullName>
    </submittedName>
</protein>
<evidence type="ECO:0000256" key="1">
    <source>
        <dbReference type="ARBA" id="ARBA00022527"/>
    </source>
</evidence>
<keyword evidence="1" id="KW-0418">Kinase</keyword>
<dbReference type="Gene3D" id="3.30.565.10">
    <property type="entry name" value="Histidine kinase-like ATPase, C-terminal domain"/>
    <property type="match status" value="1"/>
</dbReference>
<reference evidence="3 4" key="1">
    <citation type="submission" date="2024-11" db="EMBL/GenBank/DDBJ databases">
        <title>The Natural Products Discovery Center: Release of the First 8490 Sequenced Strains for Exploring Actinobacteria Biosynthetic Diversity.</title>
        <authorList>
            <person name="Kalkreuter E."/>
            <person name="Kautsar S.A."/>
            <person name="Yang D."/>
            <person name="Bader C.D."/>
            <person name="Teijaro C.N."/>
            <person name="Fluegel L."/>
            <person name="Davis C.M."/>
            <person name="Simpson J.R."/>
            <person name="Lauterbach L."/>
            <person name="Steele A.D."/>
            <person name="Gui C."/>
            <person name="Meng S."/>
            <person name="Li G."/>
            <person name="Viehrig K."/>
            <person name="Ye F."/>
            <person name="Su P."/>
            <person name="Kiefer A.F."/>
            <person name="Nichols A."/>
            <person name="Cepeda A.J."/>
            <person name="Yan W."/>
            <person name="Fan B."/>
            <person name="Jiang Y."/>
            <person name="Adhikari A."/>
            <person name="Zheng C.-J."/>
            <person name="Schuster L."/>
            <person name="Cowan T.M."/>
            <person name="Smanski M.J."/>
            <person name="Chevrette M.G."/>
            <person name="De Carvalho L.P.S."/>
            <person name="Shen B."/>
        </authorList>
    </citation>
    <scope>NUCLEOTIDE SEQUENCE [LARGE SCALE GENOMIC DNA]</scope>
    <source>
        <strain evidence="3 4">NPDC020863</strain>
    </source>
</reference>
<name>A0ABW8M5F9_9ACTN</name>
<dbReference type="GO" id="GO:0005524">
    <property type="term" value="F:ATP binding"/>
    <property type="evidence" value="ECO:0007669"/>
    <property type="project" value="UniProtKB-KW"/>
</dbReference>
<comment type="caution">
    <text evidence="3">The sequence shown here is derived from an EMBL/GenBank/DDBJ whole genome shotgun (WGS) entry which is preliminary data.</text>
</comment>
<dbReference type="Pfam" id="PF13581">
    <property type="entry name" value="HATPase_c_2"/>
    <property type="match status" value="1"/>
</dbReference>
<dbReference type="PANTHER" id="PTHR35526">
    <property type="entry name" value="ANTI-SIGMA-F FACTOR RSBW-RELATED"/>
    <property type="match status" value="1"/>
</dbReference>
<feature type="domain" description="Histidine kinase/HSP90-like ATPase" evidence="2">
    <location>
        <begin position="2"/>
        <end position="106"/>
    </location>
</feature>
<dbReference type="SUPFAM" id="SSF55874">
    <property type="entry name" value="ATPase domain of HSP90 chaperone/DNA topoisomerase II/histidine kinase"/>
    <property type="match status" value="1"/>
</dbReference>
<evidence type="ECO:0000313" key="3">
    <source>
        <dbReference type="EMBL" id="MFK4273419.1"/>
    </source>
</evidence>
<evidence type="ECO:0000313" key="4">
    <source>
        <dbReference type="Proteomes" id="UP001620295"/>
    </source>
</evidence>
<proteinExistence type="predicted"/>
<keyword evidence="3" id="KW-0547">Nucleotide-binding</keyword>
<dbReference type="InterPro" id="IPR003594">
    <property type="entry name" value="HATPase_dom"/>
</dbReference>
<gene>
    <name evidence="3" type="ORF">ACI2L5_52560</name>
</gene>
<keyword evidence="4" id="KW-1185">Reference proteome</keyword>
<sequence>DPAFVARSRRDVTERLTEWGLDEAVFTTELVVSELITNAIQHAAPPIQLRLIHDHSLICEVSDASSTAPHLRRARAFDEGGRGLLLVARLSQRWGSRQTTEGKTIWSEQTLPVGLSAVFPDLGRPDLG</sequence>
<dbReference type="RefSeq" id="WP_404749326.1">
    <property type="nucleotide sequence ID" value="NZ_JBJDQH010000144.1"/>
</dbReference>
<dbReference type="CDD" id="cd16936">
    <property type="entry name" value="HATPase_RsbW-like"/>
    <property type="match status" value="1"/>
</dbReference>
<keyword evidence="1" id="KW-0808">Transferase</keyword>
<dbReference type="InterPro" id="IPR050267">
    <property type="entry name" value="Anti-sigma-factor_SerPK"/>
</dbReference>
<organism evidence="3 4">
    <name type="scientific">Streptomyces milbemycinicus</name>
    <dbReference type="NCBI Taxonomy" id="476552"/>
    <lineage>
        <taxon>Bacteria</taxon>
        <taxon>Bacillati</taxon>
        <taxon>Actinomycetota</taxon>
        <taxon>Actinomycetes</taxon>
        <taxon>Kitasatosporales</taxon>
        <taxon>Streptomycetaceae</taxon>
        <taxon>Streptomyces</taxon>
    </lineage>
</organism>
<keyword evidence="3" id="KW-0067">ATP-binding</keyword>
<dbReference type="EMBL" id="JBJDQH010000144">
    <property type="protein sequence ID" value="MFK4273419.1"/>
    <property type="molecule type" value="Genomic_DNA"/>
</dbReference>
<evidence type="ECO:0000259" key="2">
    <source>
        <dbReference type="Pfam" id="PF13581"/>
    </source>
</evidence>
<dbReference type="InterPro" id="IPR036890">
    <property type="entry name" value="HATPase_C_sf"/>
</dbReference>
<keyword evidence="1" id="KW-0723">Serine/threonine-protein kinase</keyword>
<dbReference type="PANTHER" id="PTHR35526:SF3">
    <property type="entry name" value="ANTI-SIGMA-F FACTOR RSBW"/>
    <property type="match status" value="1"/>
</dbReference>
<dbReference type="Proteomes" id="UP001620295">
    <property type="component" value="Unassembled WGS sequence"/>
</dbReference>
<feature type="non-terminal residue" evidence="3">
    <location>
        <position position="1"/>
    </location>
</feature>
<accession>A0ABW8M5F9</accession>